<dbReference type="AlphaFoldDB" id="A0A8B6CBJ3"/>
<gene>
    <name evidence="1" type="ORF">MGAL_10B030237</name>
</gene>
<organism evidence="1 2">
    <name type="scientific">Mytilus galloprovincialis</name>
    <name type="common">Mediterranean mussel</name>
    <dbReference type="NCBI Taxonomy" id="29158"/>
    <lineage>
        <taxon>Eukaryota</taxon>
        <taxon>Metazoa</taxon>
        <taxon>Spiralia</taxon>
        <taxon>Lophotrochozoa</taxon>
        <taxon>Mollusca</taxon>
        <taxon>Bivalvia</taxon>
        <taxon>Autobranchia</taxon>
        <taxon>Pteriomorphia</taxon>
        <taxon>Mytilida</taxon>
        <taxon>Mytiloidea</taxon>
        <taxon>Mytilidae</taxon>
        <taxon>Mytilinae</taxon>
        <taxon>Mytilus</taxon>
    </lineage>
</organism>
<evidence type="ECO:0000313" key="2">
    <source>
        <dbReference type="Proteomes" id="UP000596742"/>
    </source>
</evidence>
<reference evidence="1" key="1">
    <citation type="submission" date="2018-11" db="EMBL/GenBank/DDBJ databases">
        <authorList>
            <person name="Alioto T."/>
            <person name="Alioto T."/>
        </authorList>
    </citation>
    <scope>NUCLEOTIDE SEQUENCE</scope>
</reference>
<protein>
    <submittedName>
        <fullName evidence="1">Uncharacterized protein</fullName>
    </submittedName>
</protein>
<proteinExistence type="predicted"/>
<name>A0A8B6CBJ3_MYTGA</name>
<keyword evidence="2" id="KW-1185">Reference proteome</keyword>
<accession>A0A8B6CBJ3</accession>
<dbReference type="OrthoDB" id="10002384at2759"/>
<dbReference type="Proteomes" id="UP000596742">
    <property type="component" value="Unassembled WGS sequence"/>
</dbReference>
<evidence type="ECO:0000313" key="1">
    <source>
        <dbReference type="EMBL" id="VDI03073.1"/>
    </source>
</evidence>
<dbReference type="EMBL" id="UYJE01001561">
    <property type="protein sequence ID" value="VDI03073.1"/>
    <property type="molecule type" value="Genomic_DNA"/>
</dbReference>
<comment type="caution">
    <text evidence="1">The sequence shown here is derived from an EMBL/GenBank/DDBJ whole genome shotgun (WGS) entry which is preliminary data.</text>
</comment>
<sequence>MIGSLWTIQRATLRNSENFRRINRQECCNDFYNQSPESLFELKQREPSPIDEALAETKEMLQVLGHLQSRNGCNAHQKKIGVKIDCVCERECKKIESWDEVKP</sequence>